<dbReference type="Proteomes" id="UP001642464">
    <property type="component" value="Unassembled WGS sequence"/>
</dbReference>
<proteinExistence type="predicted"/>
<reference evidence="1 2" key="1">
    <citation type="submission" date="2024-02" db="EMBL/GenBank/DDBJ databases">
        <authorList>
            <person name="Chen Y."/>
            <person name="Shah S."/>
            <person name="Dougan E. K."/>
            <person name="Thang M."/>
            <person name="Chan C."/>
        </authorList>
    </citation>
    <scope>NUCLEOTIDE SEQUENCE [LARGE SCALE GENOMIC DNA]</scope>
</reference>
<comment type="caution">
    <text evidence="1">The sequence shown here is derived from an EMBL/GenBank/DDBJ whole genome shotgun (WGS) entry which is preliminary data.</text>
</comment>
<keyword evidence="2" id="KW-1185">Reference proteome</keyword>
<protein>
    <submittedName>
        <fullName evidence="1">Uncharacterized protein</fullName>
    </submittedName>
</protein>
<name>A0ABP0IC68_9DINO</name>
<gene>
    <name evidence="1" type="ORF">SCF082_LOCUS6379</name>
</gene>
<accession>A0ABP0IC68</accession>
<evidence type="ECO:0000313" key="2">
    <source>
        <dbReference type="Proteomes" id="UP001642464"/>
    </source>
</evidence>
<evidence type="ECO:0000313" key="1">
    <source>
        <dbReference type="EMBL" id="CAK9000165.1"/>
    </source>
</evidence>
<organism evidence="1 2">
    <name type="scientific">Durusdinium trenchii</name>
    <dbReference type="NCBI Taxonomy" id="1381693"/>
    <lineage>
        <taxon>Eukaryota</taxon>
        <taxon>Sar</taxon>
        <taxon>Alveolata</taxon>
        <taxon>Dinophyceae</taxon>
        <taxon>Suessiales</taxon>
        <taxon>Symbiodiniaceae</taxon>
        <taxon>Durusdinium</taxon>
    </lineage>
</organism>
<sequence length="143" mass="15357">MDVLAEEGRAKISSFNDQALANTAWAFVTLSSRKEALLSAAAAEIERRAHALDSQNLSMVAWTFGDSEKAGMPLINAIALRAVEILQLPTEGTSLQEAYMAPLTLAYAFTRLSESPSSDVPAAAARELRFSEVALWRAGPDGM</sequence>
<dbReference type="EMBL" id="CAXAMM010003503">
    <property type="protein sequence ID" value="CAK9000165.1"/>
    <property type="molecule type" value="Genomic_DNA"/>
</dbReference>